<proteinExistence type="predicted"/>
<dbReference type="Proteomes" id="UP001054945">
    <property type="component" value="Unassembled WGS sequence"/>
</dbReference>
<comment type="caution">
    <text evidence="2">The sequence shown here is derived from an EMBL/GenBank/DDBJ whole genome shotgun (WGS) entry which is preliminary data.</text>
</comment>
<dbReference type="AlphaFoldDB" id="A0AAV4X3U1"/>
<gene>
    <name evidence="2" type="ORF">CEXT_741971</name>
</gene>
<accession>A0AAV4X3U1</accession>
<evidence type="ECO:0000313" key="3">
    <source>
        <dbReference type="Proteomes" id="UP001054945"/>
    </source>
</evidence>
<keyword evidence="3" id="KW-1185">Reference proteome</keyword>
<protein>
    <submittedName>
        <fullName evidence="2">Uncharacterized protein</fullName>
    </submittedName>
</protein>
<evidence type="ECO:0000313" key="2">
    <source>
        <dbReference type="EMBL" id="GIY89353.1"/>
    </source>
</evidence>
<sequence>MFHRLKNAVNSLQSRLENNFLCSPGPGVTLPSSPRESSRPGGQHAEPVVCQEEVPRPPRQARPLHGRQPFVRQVEARYLVLDNRSYPEIAILYQVTYGRREHHGAVQIIQIKPAFKEENRAEGTDLCRVAVEEGGQTCEPHGAAVHRHEVPPCFVGAEAVAPGGTARRGRGVAARGAQGSIHDQVAGGVQEEQQLAVAEEGIVWKIIMFEDKFVAEYLGSRALDVAECENSELQLHRRFRVRRKAQCHGIRRPPTGTLRPLSR</sequence>
<reference evidence="2 3" key="1">
    <citation type="submission" date="2021-06" db="EMBL/GenBank/DDBJ databases">
        <title>Caerostris extrusa draft genome.</title>
        <authorList>
            <person name="Kono N."/>
            <person name="Arakawa K."/>
        </authorList>
    </citation>
    <scope>NUCLEOTIDE SEQUENCE [LARGE SCALE GENOMIC DNA]</scope>
</reference>
<evidence type="ECO:0000256" key="1">
    <source>
        <dbReference type="SAM" id="MobiDB-lite"/>
    </source>
</evidence>
<name>A0AAV4X3U1_CAEEX</name>
<dbReference type="EMBL" id="BPLR01017194">
    <property type="protein sequence ID" value="GIY89353.1"/>
    <property type="molecule type" value="Genomic_DNA"/>
</dbReference>
<feature type="region of interest" description="Disordered" evidence="1">
    <location>
        <begin position="27"/>
        <end position="66"/>
    </location>
</feature>
<organism evidence="2 3">
    <name type="scientific">Caerostris extrusa</name>
    <name type="common">Bark spider</name>
    <name type="synonym">Caerostris bankana</name>
    <dbReference type="NCBI Taxonomy" id="172846"/>
    <lineage>
        <taxon>Eukaryota</taxon>
        <taxon>Metazoa</taxon>
        <taxon>Ecdysozoa</taxon>
        <taxon>Arthropoda</taxon>
        <taxon>Chelicerata</taxon>
        <taxon>Arachnida</taxon>
        <taxon>Araneae</taxon>
        <taxon>Araneomorphae</taxon>
        <taxon>Entelegynae</taxon>
        <taxon>Araneoidea</taxon>
        <taxon>Araneidae</taxon>
        <taxon>Caerostris</taxon>
    </lineage>
</organism>